<proteinExistence type="inferred from homology"/>
<protein>
    <recommendedName>
        <fullName evidence="6">TIGR01777 family protein</fullName>
    </recommendedName>
</protein>
<gene>
    <name evidence="4" type="ORF">SAMN04489764_3338</name>
</gene>
<evidence type="ECO:0000313" key="5">
    <source>
        <dbReference type="Proteomes" id="UP000217103"/>
    </source>
</evidence>
<dbReference type="Pfam" id="PF01370">
    <property type="entry name" value="Epimerase"/>
    <property type="match status" value="1"/>
</dbReference>
<dbReference type="InterPro" id="IPR010099">
    <property type="entry name" value="SDR39U1"/>
</dbReference>
<dbReference type="Pfam" id="PF08338">
    <property type="entry name" value="DUF1731"/>
    <property type="match status" value="1"/>
</dbReference>
<feature type="domain" description="DUF1731" evidence="3">
    <location>
        <begin position="249"/>
        <end position="295"/>
    </location>
</feature>
<accession>A0A1H1G2Z3</accession>
<evidence type="ECO:0000256" key="1">
    <source>
        <dbReference type="ARBA" id="ARBA00009353"/>
    </source>
</evidence>
<dbReference type="RefSeq" id="WP_093259870.1">
    <property type="nucleotide sequence ID" value="NZ_FNKK01000002.1"/>
</dbReference>
<evidence type="ECO:0000259" key="2">
    <source>
        <dbReference type="Pfam" id="PF01370"/>
    </source>
</evidence>
<reference evidence="4 5" key="1">
    <citation type="submission" date="2016-10" db="EMBL/GenBank/DDBJ databases">
        <authorList>
            <person name="de Groot N.N."/>
        </authorList>
    </citation>
    <scope>NUCLEOTIDE SEQUENCE [LARGE SCALE GENOMIC DNA]</scope>
    <source>
        <strain evidence="4 5">DSM 43794</strain>
    </source>
</reference>
<dbReference type="OrthoDB" id="9801773at2"/>
<dbReference type="InterPro" id="IPR001509">
    <property type="entry name" value="Epimerase_deHydtase"/>
</dbReference>
<sequence length="297" mass="31790">MTVVVTGASGLLGGALVRALRADGERVVRLVRRAPVRDDESFWNPTRDLVDPAALEGARVVVHLAGAGIGDRRWTAAYKREIERSRLDGTRTLAEALAALDRRPEVLLSASGIHYYGDTGDRVVDESAPRGAGFLPDLVARWEAAAEPAARAGIRVVFLRTSQVLSGEGGSLARMIPIFRMGLGAPLGSGRQYWSWISIDDWVAAVRHVMRTPELSGPVNLTSPEPVTNAVFTRALGRALRRPIMPVPVPSFALRAALGEFAREGILGGPRAVPARLLGTGYAFRHKGLDAALAAVL</sequence>
<dbReference type="InterPro" id="IPR036291">
    <property type="entry name" value="NAD(P)-bd_dom_sf"/>
</dbReference>
<dbReference type="PANTHER" id="PTHR11092">
    <property type="entry name" value="SUGAR NUCLEOTIDE EPIMERASE RELATED"/>
    <property type="match status" value="1"/>
</dbReference>
<dbReference type="EMBL" id="FNKK01000002">
    <property type="protein sequence ID" value="SDR07550.1"/>
    <property type="molecule type" value="Genomic_DNA"/>
</dbReference>
<dbReference type="InterPro" id="IPR013549">
    <property type="entry name" value="DUF1731"/>
</dbReference>
<comment type="similarity">
    <text evidence="1">Belongs to the NAD(P)-dependent epimerase/dehydratase family. SDR39U1 subfamily.</text>
</comment>
<dbReference type="Gene3D" id="3.40.50.720">
    <property type="entry name" value="NAD(P)-binding Rossmann-like Domain"/>
    <property type="match status" value="1"/>
</dbReference>
<keyword evidence="5" id="KW-1185">Reference proteome</keyword>
<evidence type="ECO:0008006" key="6">
    <source>
        <dbReference type="Google" id="ProtNLM"/>
    </source>
</evidence>
<dbReference type="NCBIfam" id="TIGR01777">
    <property type="entry name" value="yfcH"/>
    <property type="match status" value="1"/>
</dbReference>
<dbReference type="STRING" id="35622.SAMN04489764_3338"/>
<feature type="domain" description="NAD-dependent epimerase/dehydratase" evidence="2">
    <location>
        <begin position="3"/>
        <end position="215"/>
    </location>
</feature>
<organism evidence="4 5">
    <name type="scientific">Thermostaphylospora chromogena</name>
    <dbReference type="NCBI Taxonomy" id="35622"/>
    <lineage>
        <taxon>Bacteria</taxon>
        <taxon>Bacillati</taxon>
        <taxon>Actinomycetota</taxon>
        <taxon>Actinomycetes</taxon>
        <taxon>Streptosporangiales</taxon>
        <taxon>Thermomonosporaceae</taxon>
        <taxon>Thermostaphylospora</taxon>
    </lineage>
</organism>
<name>A0A1H1G2Z3_9ACTN</name>
<dbReference type="AlphaFoldDB" id="A0A1H1G2Z3"/>
<evidence type="ECO:0000259" key="3">
    <source>
        <dbReference type="Pfam" id="PF08338"/>
    </source>
</evidence>
<dbReference type="Proteomes" id="UP000217103">
    <property type="component" value="Unassembled WGS sequence"/>
</dbReference>
<evidence type="ECO:0000313" key="4">
    <source>
        <dbReference type="EMBL" id="SDR07550.1"/>
    </source>
</evidence>
<dbReference type="SUPFAM" id="SSF51735">
    <property type="entry name" value="NAD(P)-binding Rossmann-fold domains"/>
    <property type="match status" value="1"/>
</dbReference>
<dbReference type="PANTHER" id="PTHR11092:SF0">
    <property type="entry name" value="EPIMERASE FAMILY PROTEIN SDR39U1"/>
    <property type="match status" value="1"/>
</dbReference>